<keyword evidence="4" id="KW-1134">Transmembrane beta strand</keyword>
<dbReference type="EMBL" id="JACDXW010000006">
    <property type="protein sequence ID" value="MCB5364564.1"/>
    <property type="molecule type" value="Genomic_DNA"/>
</dbReference>
<dbReference type="InterPro" id="IPR003715">
    <property type="entry name" value="Poly_export_N"/>
</dbReference>
<comment type="subcellular location">
    <subcellularLocation>
        <location evidence="1">Cell outer membrane</location>
        <topology evidence="1">Multi-pass membrane protein</topology>
    </subcellularLocation>
</comment>
<dbReference type="Pfam" id="PF02563">
    <property type="entry name" value="Poly_export"/>
    <property type="match status" value="1"/>
</dbReference>
<feature type="domain" description="Polysaccharide export protein N-terminal" evidence="15">
    <location>
        <begin position="28"/>
        <end position="97"/>
    </location>
</feature>
<evidence type="ECO:0000256" key="5">
    <source>
        <dbReference type="ARBA" id="ARBA00022597"/>
    </source>
</evidence>
<comment type="caution">
    <text evidence="18">The sequence shown here is derived from an EMBL/GenBank/DDBJ whole genome shotgun (WGS) entry which is preliminary data.</text>
</comment>
<dbReference type="Pfam" id="PF10531">
    <property type="entry name" value="SLBB"/>
    <property type="match status" value="1"/>
</dbReference>
<dbReference type="PANTHER" id="PTHR33619:SF3">
    <property type="entry name" value="POLYSACCHARIDE EXPORT PROTEIN GFCE-RELATED"/>
    <property type="match status" value="1"/>
</dbReference>
<evidence type="ECO:0000256" key="6">
    <source>
        <dbReference type="ARBA" id="ARBA00022692"/>
    </source>
</evidence>
<dbReference type="InterPro" id="IPR054765">
    <property type="entry name" value="SLBB_dom"/>
</dbReference>
<evidence type="ECO:0000256" key="7">
    <source>
        <dbReference type="ARBA" id="ARBA00022729"/>
    </source>
</evidence>
<reference evidence="18 19" key="1">
    <citation type="submission" date="2020-07" db="EMBL/GenBank/DDBJ databases">
        <title>Pusillimonas sp. nov., isolated from poultry manure in Taiwan.</title>
        <authorList>
            <person name="Lin S.-Y."/>
            <person name="Tang Y.-S."/>
            <person name="Young C.-C."/>
        </authorList>
    </citation>
    <scope>NUCLEOTIDE SEQUENCE [LARGE SCALE GENOMIC DNA]</scope>
    <source>
        <strain evidence="18 19">CC-YST705</strain>
    </source>
</reference>
<proteinExistence type="inferred from homology"/>
<dbReference type="Pfam" id="PF22461">
    <property type="entry name" value="SLBB_2"/>
    <property type="match status" value="1"/>
</dbReference>
<dbReference type="PANTHER" id="PTHR33619">
    <property type="entry name" value="POLYSACCHARIDE EXPORT PROTEIN GFCE-RELATED"/>
    <property type="match status" value="1"/>
</dbReference>
<keyword evidence="11" id="KW-0472">Membrane</keyword>
<comment type="similarity">
    <text evidence="2">Belongs to the BexD/CtrA/VexA family.</text>
</comment>
<dbReference type="InterPro" id="IPR049712">
    <property type="entry name" value="Poly_export"/>
</dbReference>
<keyword evidence="14" id="KW-0449">Lipoprotein</keyword>
<keyword evidence="9" id="KW-0406">Ion transport</keyword>
<evidence type="ECO:0000259" key="16">
    <source>
        <dbReference type="Pfam" id="PF10531"/>
    </source>
</evidence>
<evidence type="ECO:0000313" key="18">
    <source>
        <dbReference type="EMBL" id="MCB5364564.1"/>
    </source>
</evidence>
<keyword evidence="7" id="KW-0732">Signal</keyword>
<dbReference type="InterPro" id="IPR019554">
    <property type="entry name" value="Soluble_ligand-bd"/>
</dbReference>
<keyword evidence="3" id="KW-0813">Transport</keyword>
<keyword evidence="8" id="KW-0625">Polysaccharide transport</keyword>
<evidence type="ECO:0000313" key="19">
    <source>
        <dbReference type="Proteomes" id="UP000776983"/>
    </source>
</evidence>
<evidence type="ECO:0000256" key="4">
    <source>
        <dbReference type="ARBA" id="ARBA00022452"/>
    </source>
</evidence>
<accession>A0ABS8CFI2</accession>
<dbReference type="RefSeq" id="WP_226954977.1">
    <property type="nucleotide sequence ID" value="NZ_JACDXW010000006.1"/>
</dbReference>
<feature type="domain" description="SLBB" evidence="17">
    <location>
        <begin position="105"/>
        <end position="186"/>
    </location>
</feature>
<evidence type="ECO:0000256" key="8">
    <source>
        <dbReference type="ARBA" id="ARBA00023047"/>
    </source>
</evidence>
<evidence type="ECO:0000256" key="2">
    <source>
        <dbReference type="ARBA" id="ARBA00009450"/>
    </source>
</evidence>
<organism evidence="18 19">
    <name type="scientific">Mesopusillimonas faecipullorum</name>
    <dbReference type="NCBI Taxonomy" id="2755040"/>
    <lineage>
        <taxon>Bacteria</taxon>
        <taxon>Pseudomonadati</taxon>
        <taxon>Pseudomonadota</taxon>
        <taxon>Betaproteobacteria</taxon>
        <taxon>Burkholderiales</taxon>
        <taxon>Alcaligenaceae</taxon>
        <taxon>Mesopusillimonas</taxon>
    </lineage>
</organism>
<name>A0ABS8CFI2_9BURK</name>
<evidence type="ECO:0000256" key="12">
    <source>
        <dbReference type="ARBA" id="ARBA00023139"/>
    </source>
</evidence>
<keyword evidence="12" id="KW-0564">Palmitate</keyword>
<evidence type="ECO:0000256" key="11">
    <source>
        <dbReference type="ARBA" id="ARBA00023136"/>
    </source>
</evidence>
<evidence type="ECO:0000256" key="14">
    <source>
        <dbReference type="ARBA" id="ARBA00023288"/>
    </source>
</evidence>
<evidence type="ECO:0000256" key="1">
    <source>
        <dbReference type="ARBA" id="ARBA00004571"/>
    </source>
</evidence>
<keyword evidence="10" id="KW-0626">Porin</keyword>
<keyword evidence="13" id="KW-0998">Cell outer membrane</keyword>
<keyword evidence="6" id="KW-0812">Transmembrane</keyword>
<evidence type="ECO:0000259" key="15">
    <source>
        <dbReference type="Pfam" id="PF02563"/>
    </source>
</evidence>
<dbReference type="Proteomes" id="UP000776983">
    <property type="component" value="Unassembled WGS sequence"/>
</dbReference>
<feature type="domain" description="Soluble ligand binding" evidence="16">
    <location>
        <begin position="192"/>
        <end position="237"/>
    </location>
</feature>
<evidence type="ECO:0000256" key="9">
    <source>
        <dbReference type="ARBA" id="ARBA00023065"/>
    </source>
</evidence>
<sequence>MAQQVTEVDGTPSRGATMAVTGAAVSAVGPGDVLNIVVFGHPDLTSTVTITVDGEITLPLLGVMRVTGESPSAIARRIEKGMSDGGYLRNPRVSVEVAQVRSQVASILGEVHRPGRYAIEGKLSLLELLALAGGVRPGASEQAVLVRRGAHPGDAEQRIEMTIGTRDAQTQALQDTDLQSGDVLYVPLAKRFFVYGEVHNPGAYPMENGMNVMRAVALAGGLNPRASERRISIKRTDEKTGATESIKVGLDDVVQAGDVVYVDERWF</sequence>
<evidence type="ECO:0000256" key="10">
    <source>
        <dbReference type="ARBA" id="ARBA00023114"/>
    </source>
</evidence>
<keyword evidence="5" id="KW-0762">Sugar transport</keyword>
<evidence type="ECO:0000256" key="3">
    <source>
        <dbReference type="ARBA" id="ARBA00022448"/>
    </source>
</evidence>
<dbReference type="Gene3D" id="3.10.560.10">
    <property type="entry name" value="Outer membrane lipoprotein wza domain like"/>
    <property type="match status" value="2"/>
</dbReference>
<dbReference type="Gene3D" id="3.30.1950.10">
    <property type="entry name" value="wza like domain"/>
    <property type="match status" value="1"/>
</dbReference>
<gene>
    <name evidence="18" type="ORF">H0484_12485</name>
</gene>
<protein>
    <submittedName>
        <fullName evidence="18">SLBB domain-containing protein</fullName>
    </submittedName>
</protein>
<evidence type="ECO:0000259" key="17">
    <source>
        <dbReference type="Pfam" id="PF22461"/>
    </source>
</evidence>
<evidence type="ECO:0000256" key="13">
    <source>
        <dbReference type="ARBA" id="ARBA00023237"/>
    </source>
</evidence>
<keyword evidence="19" id="KW-1185">Reference proteome</keyword>